<dbReference type="PANTHER" id="PTHR33788">
    <property type="entry name" value="OS07G0114300 PROTEIN"/>
    <property type="match status" value="1"/>
</dbReference>
<dbReference type="Gene3D" id="4.10.1050.10">
    <property type="entry name" value="At2g23090-like"/>
    <property type="match status" value="1"/>
</dbReference>
<dbReference type="InterPro" id="IPR007513">
    <property type="entry name" value="SERF-like_N"/>
</dbReference>
<protein>
    <recommendedName>
        <fullName evidence="2">Small EDRK-rich factor-like N-terminal domain-containing protein</fullName>
    </recommendedName>
</protein>
<evidence type="ECO:0000256" key="1">
    <source>
        <dbReference type="SAM" id="MobiDB-lite"/>
    </source>
</evidence>
<sequence length="78" mass="8661">MGNGAKAKTKRERDQKKPGTGVAKSQLKVNEAAKNTICQRCRQTFLCTVRRDALEAHSTKCNAAFDVCFPTYVDPTKK</sequence>
<dbReference type="InterPro" id="IPR026939">
    <property type="entry name" value="ZNF706/At2g23090_sf"/>
</dbReference>
<feature type="region of interest" description="Disordered" evidence="1">
    <location>
        <begin position="1"/>
        <end position="25"/>
    </location>
</feature>
<gene>
    <name evidence="3" type="ORF">LPJ61_003099</name>
</gene>
<dbReference type="AlphaFoldDB" id="A0A9W7YDN9"/>
<evidence type="ECO:0000313" key="4">
    <source>
        <dbReference type="Proteomes" id="UP001143981"/>
    </source>
</evidence>
<dbReference type="OrthoDB" id="370932at2759"/>
<feature type="domain" description="Small EDRK-rich factor-like N-terminal" evidence="2">
    <location>
        <begin position="1"/>
        <end position="35"/>
    </location>
</feature>
<dbReference type="InterPro" id="IPR039713">
    <property type="entry name" value="At2g23090-like"/>
</dbReference>
<evidence type="ECO:0000313" key="3">
    <source>
        <dbReference type="EMBL" id="KAJ1730271.1"/>
    </source>
</evidence>
<organism evidence="3 4">
    <name type="scientific">Coemansia biformis</name>
    <dbReference type="NCBI Taxonomy" id="1286918"/>
    <lineage>
        <taxon>Eukaryota</taxon>
        <taxon>Fungi</taxon>
        <taxon>Fungi incertae sedis</taxon>
        <taxon>Zoopagomycota</taxon>
        <taxon>Kickxellomycotina</taxon>
        <taxon>Kickxellomycetes</taxon>
        <taxon>Kickxellales</taxon>
        <taxon>Kickxellaceae</taxon>
        <taxon>Coemansia</taxon>
    </lineage>
</organism>
<dbReference type="PANTHER" id="PTHR33788:SF1">
    <property type="entry name" value="ZINC-BINDING PROTEIN"/>
    <property type="match status" value="1"/>
</dbReference>
<evidence type="ECO:0000259" key="2">
    <source>
        <dbReference type="Pfam" id="PF04419"/>
    </source>
</evidence>
<dbReference type="Proteomes" id="UP001143981">
    <property type="component" value="Unassembled WGS sequence"/>
</dbReference>
<accession>A0A9W7YDN9</accession>
<reference evidence="3" key="1">
    <citation type="submission" date="2022-07" db="EMBL/GenBank/DDBJ databases">
        <title>Phylogenomic reconstructions and comparative analyses of Kickxellomycotina fungi.</title>
        <authorList>
            <person name="Reynolds N.K."/>
            <person name="Stajich J.E."/>
            <person name="Barry K."/>
            <person name="Grigoriev I.V."/>
            <person name="Crous P."/>
            <person name="Smith M.E."/>
        </authorList>
    </citation>
    <scope>NUCLEOTIDE SEQUENCE</scope>
    <source>
        <strain evidence="3">BCRC 34381</strain>
    </source>
</reference>
<comment type="caution">
    <text evidence="3">The sequence shown here is derived from an EMBL/GenBank/DDBJ whole genome shotgun (WGS) entry which is preliminary data.</text>
</comment>
<dbReference type="Pfam" id="PF04419">
    <property type="entry name" value="SERF-like_N"/>
    <property type="match status" value="1"/>
</dbReference>
<dbReference type="SUPFAM" id="SSF118359">
    <property type="entry name" value="Expressed protein At2g23090/F21P24.15"/>
    <property type="match status" value="1"/>
</dbReference>
<dbReference type="EMBL" id="JANBOI010000478">
    <property type="protein sequence ID" value="KAJ1730271.1"/>
    <property type="molecule type" value="Genomic_DNA"/>
</dbReference>
<keyword evidence="4" id="KW-1185">Reference proteome</keyword>
<name>A0A9W7YDN9_9FUNG</name>
<proteinExistence type="predicted"/>